<organism evidence="2 3">
    <name type="scientific">Microbulbifer yueqingensis</name>
    <dbReference type="NCBI Taxonomy" id="658219"/>
    <lineage>
        <taxon>Bacteria</taxon>
        <taxon>Pseudomonadati</taxon>
        <taxon>Pseudomonadota</taxon>
        <taxon>Gammaproteobacteria</taxon>
        <taxon>Cellvibrionales</taxon>
        <taxon>Microbulbiferaceae</taxon>
        <taxon>Microbulbifer</taxon>
    </lineage>
</organism>
<evidence type="ECO:0000256" key="1">
    <source>
        <dbReference type="SAM" id="MobiDB-lite"/>
    </source>
</evidence>
<evidence type="ECO:0000313" key="2">
    <source>
        <dbReference type="EMBL" id="SDK62762.1"/>
    </source>
</evidence>
<sequence>MAKAKKPMTDKAVRRIKSATAKKTGGTVPKDSFPARAESTVAKRNQSKDKRES</sequence>
<accession>A0A1G9DFY5</accession>
<dbReference type="STRING" id="658219.SAMN05216212_2788"/>
<dbReference type="EMBL" id="FNFH01000006">
    <property type="protein sequence ID" value="SDK62762.1"/>
    <property type="molecule type" value="Genomic_DNA"/>
</dbReference>
<evidence type="ECO:0000313" key="3">
    <source>
        <dbReference type="Proteomes" id="UP000199305"/>
    </source>
</evidence>
<feature type="region of interest" description="Disordered" evidence="1">
    <location>
        <begin position="1"/>
        <end position="53"/>
    </location>
</feature>
<keyword evidence="3" id="KW-1185">Reference proteome</keyword>
<protein>
    <recommendedName>
        <fullName evidence="4">Seed maturation protein</fullName>
    </recommendedName>
</protein>
<reference evidence="3" key="1">
    <citation type="submission" date="2016-10" db="EMBL/GenBank/DDBJ databases">
        <authorList>
            <person name="Varghese N."/>
            <person name="Submissions S."/>
        </authorList>
    </citation>
    <scope>NUCLEOTIDE SEQUENCE [LARGE SCALE GENOMIC DNA]</scope>
    <source>
        <strain evidence="3">CGMCC 1.10658</strain>
    </source>
</reference>
<proteinExistence type="predicted"/>
<dbReference type="RefSeq" id="WP_175453124.1">
    <property type="nucleotide sequence ID" value="NZ_FNFH01000006.1"/>
</dbReference>
<gene>
    <name evidence="2" type="ORF">SAMN05216212_2788</name>
</gene>
<dbReference type="AlphaFoldDB" id="A0A1G9DFY5"/>
<evidence type="ECO:0008006" key="4">
    <source>
        <dbReference type="Google" id="ProtNLM"/>
    </source>
</evidence>
<dbReference type="Proteomes" id="UP000199305">
    <property type="component" value="Unassembled WGS sequence"/>
</dbReference>
<name>A0A1G9DFY5_9GAMM</name>